<dbReference type="PROSITE" id="PS51755">
    <property type="entry name" value="OMPR_PHOB"/>
    <property type="match status" value="1"/>
</dbReference>
<dbReference type="EMBL" id="FNTI01000001">
    <property type="protein sequence ID" value="SED71615.1"/>
    <property type="molecule type" value="Genomic_DNA"/>
</dbReference>
<protein>
    <submittedName>
        <fullName evidence="4">Transcriptional regulatory protein, C terminal</fullName>
    </submittedName>
</protein>
<dbReference type="SMART" id="SM00862">
    <property type="entry name" value="Trans_reg_C"/>
    <property type="match status" value="1"/>
</dbReference>
<organism evidence="4 5">
    <name type="scientific">Bradyrhizobium lablabi</name>
    <dbReference type="NCBI Taxonomy" id="722472"/>
    <lineage>
        <taxon>Bacteria</taxon>
        <taxon>Pseudomonadati</taxon>
        <taxon>Pseudomonadota</taxon>
        <taxon>Alphaproteobacteria</taxon>
        <taxon>Hyphomicrobiales</taxon>
        <taxon>Nitrobacteraceae</taxon>
        <taxon>Bradyrhizobium</taxon>
    </lineage>
</organism>
<dbReference type="InterPro" id="IPR016032">
    <property type="entry name" value="Sig_transdc_resp-reg_C-effctor"/>
</dbReference>
<dbReference type="GO" id="GO:0006355">
    <property type="term" value="P:regulation of DNA-templated transcription"/>
    <property type="evidence" value="ECO:0007669"/>
    <property type="project" value="InterPro"/>
</dbReference>
<evidence type="ECO:0000313" key="4">
    <source>
        <dbReference type="EMBL" id="SED71615.1"/>
    </source>
</evidence>
<evidence type="ECO:0000256" key="1">
    <source>
        <dbReference type="ARBA" id="ARBA00023125"/>
    </source>
</evidence>
<evidence type="ECO:0000313" key="5">
    <source>
        <dbReference type="Proteomes" id="UP000183208"/>
    </source>
</evidence>
<proteinExistence type="predicted"/>
<feature type="DNA-binding region" description="OmpR/PhoB-type" evidence="2">
    <location>
        <begin position="40"/>
        <end position="138"/>
    </location>
</feature>
<dbReference type="SUPFAM" id="SSF46894">
    <property type="entry name" value="C-terminal effector domain of the bipartite response regulators"/>
    <property type="match status" value="1"/>
</dbReference>
<evidence type="ECO:0000256" key="2">
    <source>
        <dbReference type="PROSITE-ProRule" id="PRU01091"/>
    </source>
</evidence>
<accession>A0A1M7CK66</accession>
<evidence type="ECO:0000259" key="3">
    <source>
        <dbReference type="PROSITE" id="PS51755"/>
    </source>
</evidence>
<feature type="domain" description="OmpR/PhoB-type" evidence="3">
    <location>
        <begin position="40"/>
        <end position="138"/>
    </location>
</feature>
<dbReference type="CDD" id="cd00383">
    <property type="entry name" value="trans_reg_C"/>
    <property type="match status" value="1"/>
</dbReference>
<keyword evidence="1 2" id="KW-0238">DNA-binding</keyword>
<reference evidence="4 5" key="1">
    <citation type="submission" date="2016-10" db="EMBL/GenBank/DDBJ databases">
        <authorList>
            <person name="de Groot N.N."/>
        </authorList>
    </citation>
    <scope>NUCLEOTIDE SEQUENCE [LARGE SCALE GENOMIC DNA]</scope>
    <source>
        <strain evidence="4 5">GAS522</strain>
    </source>
</reference>
<dbReference type="RefSeq" id="WP_074824562.1">
    <property type="nucleotide sequence ID" value="NZ_FNTI01000001.1"/>
</dbReference>
<dbReference type="PANTHER" id="PTHR47691">
    <property type="entry name" value="REGULATOR-RELATED"/>
    <property type="match status" value="1"/>
</dbReference>
<dbReference type="Proteomes" id="UP000183208">
    <property type="component" value="Unassembled WGS sequence"/>
</dbReference>
<sequence>MATFPETKLEGTKRDFADFELRLAIPGIDRYLAREAPSGEDAFLFGSFRLLPRQRLLLSGGEPVHLGGRALDILIALVERAGDLVSKDELMARVWPNTFVVQANLTVHVSALRRALRDGIGGSRYFVNVANRGYYFVAPVVREGNAGTRGSIHVAPLVLPLLRTIYGK</sequence>
<dbReference type="Gene3D" id="1.10.10.10">
    <property type="entry name" value="Winged helix-like DNA-binding domain superfamily/Winged helix DNA-binding domain"/>
    <property type="match status" value="1"/>
</dbReference>
<gene>
    <name evidence="4" type="ORF">SAMN05444171_4915</name>
</gene>
<dbReference type="InterPro" id="IPR036388">
    <property type="entry name" value="WH-like_DNA-bd_sf"/>
</dbReference>
<name>A0A1M7CK66_9BRAD</name>
<dbReference type="Pfam" id="PF00486">
    <property type="entry name" value="Trans_reg_C"/>
    <property type="match status" value="1"/>
</dbReference>
<dbReference type="PANTHER" id="PTHR47691:SF3">
    <property type="entry name" value="HTH-TYPE TRANSCRIPTIONAL REGULATOR RV0890C-RELATED"/>
    <property type="match status" value="1"/>
</dbReference>
<dbReference type="InterPro" id="IPR001867">
    <property type="entry name" value="OmpR/PhoB-type_DNA-bd"/>
</dbReference>
<dbReference type="AlphaFoldDB" id="A0A1M7CK66"/>
<dbReference type="GO" id="GO:0003677">
    <property type="term" value="F:DNA binding"/>
    <property type="evidence" value="ECO:0007669"/>
    <property type="project" value="UniProtKB-UniRule"/>
</dbReference>
<dbReference type="OrthoDB" id="4473689at2"/>
<dbReference type="GO" id="GO:0000160">
    <property type="term" value="P:phosphorelay signal transduction system"/>
    <property type="evidence" value="ECO:0007669"/>
    <property type="project" value="InterPro"/>
</dbReference>